<keyword evidence="2" id="KW-1185">Reference proteome</keyword>
<gene>
    <name evidence="1" type="ORF">DT065_02730</name>
</gene>
<dbReference type="AlphaFoldDB" id="A0A345BVQ1"/>
<name>A0A345BVQ1_9BACI</name>
<proteinExistence type="predicted"/>
<dbReference type="OrthoDB" id="2085490at2"/>
<organism evidence="1 2">
    <name type="scientific">Salicibibacter kimchii</name>
    <dbReference type="NCBI Taxonomy" id="2099786"/>
    <lineage>
        <taxon>Bacteria</taxon>
        <taxon>Bacillati</taxon>
        <taxon>Bacillota</taxon>
        <taxon>Bacilli</taxon>
        <taxon>Bacillales</taxon>
        <taxon>Bacillaceae</taxon>
        <taxon>Salicibibacter</taxon>
    </lineage>
</organism>
<dbReference type="Proteomes" id="UP000252100">
    <property type="component" value="Chromosome"/>
</dbReference>
<accession>A0A345BVQ1</accession>
<evidence type="ECO:0000313" key="2">
    <source>
        <dbReference type="Proteomes" id="UP000252100"/>
    </source>
</evidence>
<sequence>MRYIKDQIDFDTLLEHKKKHQADFTIIVGYDFQSKRLIERAEKHEIVLFNIESLEQLIKWHDDVPLQFDAYKNLFSEAGKVNLSLIDNDRKRMIRNSNLFQSIVSCLSEESMDPETEGLLSPRDIYQLLKRQPAFDTPPSTNEIKEMLDFLSSPLIGCVGKNKDSYFARGSLDDAAMKFKFYLEAAKNNA</sequence>
<protein>
    <submittedName>
        <fullName evidence="1">Uncharacterized protein</fullName>
    </submittedName>
</protein>
<dbReference type="RefSeq" id="WP_114370655.1">
    <property type="nucleotide sequence ID" value="NZ_CP031092.1"/>
</dbReference>
<evidence type="ECO:0000313" key="1">
    <source>
        <dbReference type="EMBL" id="AXF55032.1"/>
    </source>
</evidence>
<dbReference type="KEGG" id="rue:DT065_02730"/>
<dbReference type="EMBL" id="CP031092">
    <property type="protein sequence ID" value="AXF55032.1"/>
    <property type="molecule type" value="Genomic_DNA"/>
</dbReference>
<reference evidence="1 2" key="1">
    <citation type="journal article" date="2018" name="J. Microbiol.">
        <title>Salicibibacter kimchii gen. nov., sp. nov., a moderately halophilic and alkalitolerant bacterium in the family Bacillaceae, isolated from kimchi.</title>
        <authorList>
            <person name="Jang J.Y."/>
            <person name="Oh Y.J."/>
            <person name="Lim S.K."/>
            <person name="Park H.K."/>
            <person name="Lee C."/>
            <person name="Kim J.Y."/>
            <person name="Lee M.A."/>
            <person name="Choi H.J."/>
        </authorList>
    </citation>
    <scope>NUCLEOTIDE SEQUENCE [LARGE SCALE GENOMIC DNA]</scope>
    <source>
        <strain evidence="1 2">NKC1-1</strain>
    </source>
</reference>